<organism evidence="2 3">
    <name type="scientific">Purpureocillium lilacinum</name>
    <name type="common">Paecilomyces lilacinus</name>
    <dbReference type="NCBI Taxonomy" id="33203"/>
    <lineage>
        <taxon>Eukaryota</taxon>
        <taxon>Fungi</taxon>
        <taxon>Dikarya</taxon>
        <taxon>Ascomycota</taxon>
        <taxon>Pezizomycotina</taxon>
        <taxon>Sordariomycetes</taxon>
        <taxon>Hypocreomycetidae</taxon>
        <taxon>Hypocreales</taxon>
        <taxon>Ophiocordycipitaceae</taxon>
        <taxon>Purpureocillium</taxon>
    </lineage>
</organism>
<name>A0A2U3DUC0_PURLI</name>
<feature type="domain" description="Amidase" evidence="1">
    <location>
        <begin position="90"/>
        <end position="551"/>
    </location>
</feature>
<protein>
    <recommendedName>
        <fullName evidence="1">Amidase domain-containing protein</fullName>
    </recommendedName>
</protein>
<proteinExistence type="predicted"/>
<gene>
    <name evidence="2" type="ORF">PCL_05583</name>
</gene>
<dbReference type="PANTHER" id="PTHR42678:SF34">
    <property type="entry name" value="OS04G0183300 PROTEIN"/>
    <property type="match status" value="1"/>
</dbReference>
<sequence>MLLPGIFVLLNQRPPKYELRYNMLLIKLLGFQAVGAALVSSSAYTGYTTGTSNRLAHPPARVETYPPLLDATLEDLRKGLDTGAFSSLNLVDAYIKRIEEVNPRLRAVTEINPDARTIAKKLDEERKKGGSNLGPLHGIPILVKNTIATADKMNNTAGSFALLGAKVPEDSKVIERLRKAGAIILGRSNLSQWANVRGNIPNGWSSHGGQIIGPYHPGQDPLGSSSGSTVASALGLAWAALGVETSGSIITPAQVANVVGIKPTVGLTSRYLVIPSSERFDTVGPIARTVKDAAYLLSAIAGKDTKDPYTAAIPFDNVPDYSTACNVSGLKGRRIGVPRHLFKKSGPSISAFESALKTIRDAGAEVVDVTIPGIPELNARAPNVFSRVLGADFKTNLAEYLSHLSSNPYGIKSLEALRFFTIINPKEEHPQRDMASWDWIVRHGLDGKSEAAQQDRYTMMEVACGREPSVSLCLTGVLKEEKLDAIVFPSSEPAAIFSATLVGSPVITVPLGRTPESTPSKLNSYGNLNETGPNTPFGIAFSGAKWSEETLIGMAFAFEQKTQVRKSIKPHVQPQTELANILQTGS</sequence>
<evidence type="ECO:0000313" key="3">
    <source>
        <dbReference type="Proteomes" id="UP000245956"/>
    </source>
</evidence>
<dbReference type="InterPro" id="IPR036928">
    <property type="entry name" value="AS_sf"/>
</dbReference>
<evidence type="ECO:0000313" key="2">
    <source>
        <dbReference type="EMBL" id="PWI65855.1"/>
    </source>
</evidence>
<comment type="caution">
    <text evidence="2">The sequence shown here is derived from an EMBL/GenBank/DDBJ whole genome shotgun (WGS) entry which is preliminary data.</text>
</comment>
<dbReference type="Proteomes" id="UP000245956">
    <property type="component" value="Unassembled WGS sequence"/>
</dbReference>
<evidence type="ECO:0000259" key="1">
    <source>
        <dbReference type="Pfam" id="PF01425"/>
    </source>
</evidence>
<dbReference type="PANTHER" id="PTHR42678">
    <property type="entry name" value="AMIDASE"/>
    <property type="match status" value="1"/>
</dbReference>
<dbReference type="EMBL" id="LCWV01000029">
    <property type="protein sequence ID" value="PWI65855.1"/>
    <property type="molecule type" value="Genomic_DNA"/>
</dbReference>
<dbReference type="Gene3D" id="3.90.1300.10">
    <property type="entry name" value="Amidase signature (AS) domain"/>
    <property type="match status" value="1"/>
</dbReference>
<accession>A0A2U3DUC0</accession>
<dbReference type="InterPro" id="IPR023631">
    <property type="entry name" value="Amidase_dom"/>
</dbReference>
<reference evidence="2 3" key="1">
    <citation type="journal article" date="2016" name="Front. Microbiol.">
        <title>Genome and transcriptome sequences reveal the specific parasitism of the nematophagous Purpureocillium lilacinum 36-1.</title>
        <authorList>
            <person name="Xie J."/>
            <person name="Li S."/>
            <person name="Mo C."/>
            <person name="Xiao X."/>
            <person name="Peng D."/>
            <person name="Wang G."/>
            <person name="Xiao Y."/>
        </authorList>
    </citation>
    <scope>NUCLEOTIDE SEQUENCE [LARGE SCALE GENOMIC DNA]</scope>
    <source>
        <strain evidence="2 3">36-1</strain>
    </source>
</reference>
<dbReference type="SUPFAM" id="SSF75304">
    <property type="entry name" value="Amidase signature (AS) enzymes"/>
    <property type="match status" value="1"/>
</dbReference>
<dbReference type="Pfam" id="PF01425">
    <property type="entry name" value="Amidase"/>
    <property type="match status" value="1"/>
</dbReference>
<dbReference type="AlphaFoldDB" id="A0A2U3DUC0"/>